<dbReference type="Proteomes" id="UP000467841">
    <property type="component" value="Unassembled WGS sequence"/>
</dbReference>
<feature type="region of interest" description="Disordered" evidence="1">
    <location>
        <begin position="1"/>
        <end position="110"/>
    </location>
</feature>
<feature type="compositionally biased region" description="Basic and acidic residues" evidence="1">
    <location>
        <begin position="48"/>
        <end position="58"/>
    </location>
</feature>
<evidence type="ECO:0000256" key="1">
    <source>
        <dbReference type="SAM" id="MobiDB-lite"/>
    </source>
</evidence>
<dbReference type="EMBL" id="CACVBM020001136">
    <property type="protein sequence ID" value="CAA7033657.1"/>
    <property type="molecule type" value="Genomic_DNA"/>
</dbReference>
<evidence type="ECO:0000313" key="3">
    <source>
        <dbReference type="Proteomes" id="UP000467841"/>
    </source>
</evidence>
<proteinExistence type="predicted"/>
<gene>
    <name evidence="2" type="ORF">MERR_LOCUS20892</name>
</gene>
<dbReference type="AlphaFoldDB" id="A0A6D2IWT8"/>
<name>A0A6D2IWT8_9BRAS</name>
<accession>A0A6D2IWT8</accession>
<comment type="caution">
    <text evidence="2">The sequence shown here is derived from an EMBL/GenBank/DDBJ whole genome shotgun (WGS) entry which is preliminary data.</text>
</comment>
<keyword evidence="3" id="KW-1185">Reference proteome</keyword>
<organism evidence="2 3">
    <name type="scientific">Microthlaspi erraticum</name>
    <dbReference type="NCBI Taxonomy" id="1685480"/>
    <lineage>
        <taxon>Eukaryota</taxon>
        <taxon>Viridiplantae</taxon>
        <taxon>Streptophyta</taxon>
        <taxon>Embryophyta</taxon>
        <taxon>Tracheophyta</taxon>
        <taxon>Spermatophyta</taxon>
        <taxon>Magnoliopsida</taxon>
        <taxon>eudicotyledons</taxon>
        <taxon>Gunneridae</taxon>
        <taxon>Pentapetalae</taxon>
        <taxon>rosids</taxon>
        <taxon>malvids</taxon>
        <taxon>Brassicales</taxon>
        <taxon>Brassicaceae</taxon>
        <taxon>Coluteocarpeae</taxon>
        <taxon>Microthlaspi</taxon>
    </lineage>
</organism>
<reference evidence="2" key="1">
    <citation type="submission" date="2020-01" db="EMBL/GenBank/DDBJ databases">
        <authorList>
            <person name="Mishra B."/>
        </authorList>
    </citation>
    <scope>NUCLEOTIDE SEQUENCE [LARGE SCALE GENOMIC DNA]</scope>
</reference>
<protein>
    <submittedName>
        <fullName evidence="2">Uncharacterized protein</fullName>
    </submittedName>
</protein>
<sequence>MQDKLSCVASASGGVQRTAVGPRQADLSEDDDEPHHDTTGGRPLPPDPQRHSSFEPRQQRKRRHGERQTARPSGAQADADLPFRRCSSVSRQTAPTDHHTPPMRAPPDQYVPYSTERAAPTTIPPYTQESMQEDLDELIHGRRLCSSRLHSTDHHHSIFPFLFLLLSLFNSSFDLFSHRVGVK</sequence>
<evidence type="ECO:0000313" key="2">
    <source>
        <dbReference type="EMBL" id="CAA7033657.1"/>
    </source>
</evidence>